<organism evidence="2 3">
    <name type="scientific">Fusarium solani</name>
    <name type="common">Filamentous fungus</name>
    <dbReference type="NCBI Taxonomy" id="169388"/>
    <lineage>
        <taxon>Eukaryota</taxon>
        <taxon>Fungi</taxon>
        <taxon>Dikarya</taxon>
        <taxon>Ascomycota</taxon>
        <taxon>Pezizomycotina</taxon>
        <taxon>Sordariomycetes</taxon>
        <taxon>Hypocreomycetidae</taxon>
        <taxon>Hypocreales</taxon>
        <taxon>Nectriaceae</taxon>
        <taxon>Fusarium</taxon>
        <taxon>Fusarium solani species complex</taxon>
    </lineage>
</organism>
<name>A0A9P9JZZ8_FUSSL</name>
<dbReference type="PROSITE" id="PS51257">
    <property type="entry name" value="PROKAR_LIPOPROTEIN"/>
    <property type="match status" value="1"/>
</dbReference>
<feature type="signal peptide" evidence="1">
    <location>
        <begin position="1"/>
        <end position="18"/>
    </location>
</feature>
<keyword evidence="1" id="KW-0732">Signal</keyword>
<protein>
    <submittedName>
        <fullName evidence="2">Uncharacterized protein</fullName>
    </submittedName>
</protein>
<sequence length="178" mass="20222">MHWLRIFGLISATAAALAAGCRYLLEKGGPYGVKLPEHLVNHAADNNHELERHICVAYEALFQLEPKYHASPPNFYKLLRVPPQPPTMASDVDNESAKSARLRMIMAKLDGKMRKLFLERRALPKGPSRDKVVEAISTWNKIGSVLLHPMARKVYEREFGKNDVGEVLMKMCGERWKE</sequence>
<dbReference type="Proteomes" id="UP000736672">
    <property type="component" value="Unassembled WGS sequence"/>
</dbReference>
<reference evidence="2" key="1">
    <citation type="journal article" date="2021" name="Nat. Commun.">
        <title>Genetic determinants of endophytism in the Arabidopsis root mycobiome.</title>
        <authorList>
            <person name="Mesny F."/>
            <person name="Miyauchi S."/>
            <person name="Thiergart T."/>
            <person name="Pickel B."/>
            <person name="Atanasova L."/>
            <person name="Karlsson M."/>
            <person name="Huettel B."/>
            <person name="Barry K.W."/>
            <person name="Haridas S."/>
            <person name="Chen C."/>
            <person name="Bauer D."/>
            <person name="Andreopoulos W."/>
            <person name="Pangilinan J."/>
            <person name="LaButti K."/>
            <person name="Riley R."/>
            <person name="Lipzen A."/>
            <person name="Clum A."/>
            <person name="Drula E."/>
            <person name="Henrissat B."/>
            <person name="Kohler A."/>
            <person name="Grigoriev I.V."/>
            <person name="Martin F.M."/>
            <person name="Hacquard S."/>
        </authorList>
    </citation>
    <scope>NUCLEOTIDE SEQUENCE</scope>
    <source>
        <strain evidence="2">FSSC 5 MPI-SDFR-AT-0091</strain>
    </source>
</reference>
<evidence type="ECO:0000313" key="2">
    <source>
        <dbReference type="EMBL" id="KAH7235124.1"/>
    </source>
</evidence>
<evidence type="ECO:0000313" key="3">
    <source>
        <dbReference type="Proteomes" id="UP000736672"/>
    </source>
</evidence>
<accession>A0A9P9JZZ8</accession>
<gene>
    <name evidence="2" type="ORF">B0J15DRAFT_554370</name>
</gene>
<comment type="caution">
    <text evidence="2">The sequence shown here is derived from an EMBL/GenBank/DDBJ whole genome shotgun (WGS) entry which is preliminary data.</text>
</comment>
<dbReference type="EMBL" id="JAGTJS010000024">
    <property type="protein sequence ID" value="KAH7235124.1"/>
    <property type="molecule type" value="Genomic_DNA"/>
</dbReference>
<feature type="chain" id="PRO_5040139390" evidence="1">
    <location>
        <begin position="19"/>
        <end position="178"/>
    </location>
</feature>
<keyword evidence="3" id="KW-1185">Reference proteome</keyword>
<dbReference type="OrthoDB" id="5086958at2759"/>
<dbReference type="AlphaFoldDB" id="A0A9P9JZZ8"/>
<proteinExistence type="predicted"/>
<evidence type="ECO:0000256" key="1">
    <source>
        <dbReference type="SAM" id="SignalP"/>
    </source>
</evidence>